<proteinExistence type="predicted"/>
<organism evidence="1 2">
    <name type="scientific">Dreissena polymorpha</name>
    <name type="common">Zebra mussel</name>
    <name type="synonym">Mytilus polymorpha</name>
    <dbReference type="NCBI Taxonomy" id="45954"/>
    <lineage>
        <taxon>Eukaryota</taxon>
        <taxon>Metazoa</taxon>
        <taxon>Spiralia</taxon>
        <taxon>Lophotrochozoa</taxon>
        <taxon>Mollusca</taxon>
        <taxon>Bivalvia</taxon>
        <taxon>Autobranchia</taxon>
        <taxon>Heteroconchia</taxon>
        <taxon>Euheterodonta</taxon>
        <taxon>Imparidentia</taxon>
        <taxon>Neoheterodontei</taxon>
        <taxon>Myida</taxon>
        <taxon>Dreissenoidea</taxon>
        <taxon>Dreissenidae</taxon>
        <taxon>Dreissena</taxon>
    </lineage>
</organism>
<dbReference type="AlphaFoldDB" id="A0A9D4CQ66"/>
<reference evidence="1" key="1">
    <citation type="journal article" date="2019" name="bioRxiv">
        <title>The Genome of the Zebra Mussel, Dreissena polymorpha: A Resource for Invasive Species Research.</title>
        <authorList>
            <person name="McCartney M.A."/>
            <person name="Auch B."/>
            <person name="Kono T."/>
            <person name="Mallez S."/>
            <person name="Zhang Y."/>
            <person name="Obille A."/>
            <person name="Becker A."/>
            <person name="Abrahante J.E."/>
            <person name="Garbe J."/>
            <person name="Badalamenti J.P."/>
            <person name="Herman A."/>
            <person name="Mangelson H."/>
            <person name="Liachko I."/>
            <person name="Sullivan S."/>
            <person name="Sone E.D."/>
            <person name="Koren S."/>
            <person name="Silverstein K.A.T."/>
            <person name="Beckman K.B."/>
            <person name="Gohl D.M."/>
        </authorList>
    </citation>
    <scope>NUCLEOTIDE SEQUENCE</scope>
    <source>
        <strain evidence="1">Duluth1</strain>
        <tissue evidence="1">Whole animal</tissue>
    </source>
</reference>
<keyword evidence="2" id="KW-1185">Reference proteome</keyword>
<reference evidence="1" key="2">
    <citation type="submission" date="2020-11" db="EMBL/GenBank/DDBJ databases">
        <authorList>
            <person name="McCartney M.A."/>
            <person name="Auch B."/>
            <person name="Kono T."/>
            <person name="Mallez S."/>
            <person name="Becker A."/>
            <person name="Gohl D.M."/>
            <person name="Silverstein K.A.T."/>
            <person name="Koren S."/>
            <person name="Bechman K.B."/>
            <person name="Herman A."/>
            <person name="Abrahante J.E."/>
            <person name="Garbe J."/>
        </authorList>
    </citation>
    <scope>NUCLEOTIDE SEQUENCE</scope>
    <source>
        <strain evidence="1">Duluth1</strain>
        <tissue evidence="1">Whole animal</tissue>
    </source>
</reference>
<gene>
    <name evidence="1" type="ORF">DPMN_054813</name>
</gene>
<evidence type="ECO:0000313" key="1">
    <source>
        <dbReference type="EMBL" id="KAH3728851.1"/>
    </source>
</evidence>
<comment type="caution">
    <text evidence="1">The sequence shown here is derived from an EMBL/GenBank/DDBJ whole genome shotgun (WGS) entry which is preliminary data.</text>
</comment>
<protein>
    <submittedName>
        <fullName evidence="1">Uncharacterized protein</fullName>
    </submittedName>
</protein>
<accession>A0A9D4CQ66</accession>
<evidence type="ECO:0000313" key="2">
    <source>
        <dbReference type="Proteomes" id="UP000828390"/>
    </source>
</evidence>
<dbReference type="Proteomes" id="UP000828390">
    <property type="component" value="Unassembled WGS sequence"/>
</dbReference>
<sequence length="51" mass="6013">MNFVKFVSSTISDRRHVRITAANRVEIPKPPIEHVCQRRLFVTDEQARLCF</sequence>
<name>A0A9D4CQ66_DREPO</name>
<dbReference type="EMBL" id="JAIWYP010000012">
    <property type="protein sequence ID" value="KAH3728851.1"/>
    <property type="molecule type" value="Genomic_DNA"/>
</dbReference>